<dbReference type="Proteomes" id="UP000290057">
    <property type="component" value="Chromosome"/>
</dbReference>
<evidence type="ECO:0000313" key="4">
    <source>
        <dbReference type="EMBL" id="BBI20362.1"/>
    </source>
</evidence>
<dbReference type="AlphaFoldDB" id="A0A3T1CH98"/>
<dbReference type="GO" id="GO:0003723">
    <property type="term" value="F:RNA binding"/>
    <property type="evidence" value="ECO:0007669"/>
    <property type="project" value="UniProtKB-KW"/>
</dbReference>
<feature type="domain" description="RNA-binding protein AU-1/Ribonuclease E/G" evidence="3">
    <location>
        <begin position="146"/>
        <end position="235"/>
    </location>
</feature>
<evidence type="ECO:0000256" key="2">
    <source>
        <dbReference type="ARBA" id="ARBA00022884"/>
    </source>
</evidence>
<organism evidence="4 5">
    <name type="scientific">Qipengyuania flava</name>
    <dbReference type="NCBI Taxonomy" id="192812"/>
    <lineage>
        <taxon>Bacteria</taxon>
        <taxon>Pseudomonadati</taxon>
        <taxon>Pseudomonadota</taxon>
        <taxon>Alphaproteobacteria</taxon>
        <taxon>Sphingomonadales</taxon>
        <taxon>Erythrobacteraceae</taxon>
        <taxon>Qipengyuania</taxon>
    </lineage>
</organism>
<reference evidence="4 5" key="1">
    <citation type="submission" date="2019-01" db="EMBL/GenBank/DDBJ databases">
        <title>Complete genome sequence of Erythrobacter flavus KJ5.</title>
        <authorList>
            <person name="Kanesaki Y."/>
            <person name="Brotosudarmo T."/>
            <person name="Moriuchi R."/>
            <person name="Awai K."/>
        </authorList>
    </citation>
    <scope>NUCLEOTIDE SEQUENCE [LARGE SCALE GENOMIC DNA]</scope>
    <source>
        <strain evidence="4 5">KJ5</strain>
    </source>
</reference>
<proteinExistence type="predicted"/>
<dbReference type="InterPro" id="IPR019307">
    <property type="entry name" value="RNA-bd_AU-1/RNase_E/G"/>
</dbReference>
<dbReference type="GO" id="GO:0016787">
    <property type="term" value="F:hydrolase activity"/>
    <property type="evidence" value="ECO:0007669"/>
    <property type="project" value="UniProtKB-KW"/>
</dbReference>
<keyword evidence="2" id="KW-0694">RNA-binding</keyword>
<evidence type="ECO:0000313" key="5">
    <source>
        <dbReference type="Proteomes" id="UP000290057"/>
    </source>
</evidence>
<name>A0A3T1CH98_9SPHN</name>
<evidence type="ECO:0000256" key="1">
    <source>
        <dbReference type="ARBA" id="ARBA00022801"/>
    </source>
</evidence>
<dbReference type="RefSeq" id="WP_130586251.1">
    <property type="nucleotide sequence ID" value="NZ_AP019389.1"/>
</dbReference>
<accession>A0A3T1CH98</accession>
<sequence>MPEWQVEHGIGESRALLVDGEEILAAKLRWPGDLPVGTPVSAALSSKPAGRSRGLARTDNGIELLVDRIPARFTEGARLPLVVTRAAIAERGRFKRAQARVIEESDPGRSVQANDVFALGDTVRQLPSGAWEDIWDAASSGEVPFAGGALLFSVTPAMTLIDIDGDLPPRELAVAAAPAIARWLRLFDLGGSIGIDFPTLQAKADRRAVDEALASALDGWPHERTAMNGFGFVQIVARLEGPSLLHRFANARVGAAARMALRRAERVEGPGMTLLRVHPALAAKLKDEWLRELERRTARPVRIETDPGLAIHAATAQIVPHDE</sequence>
<protein>
    <recommendedName>
        <fullName evidence="3">RNA-binding protein AU-1/Ribonuclease E/G domain-containing protein</fullName>
    </recommendedName>
</protein>
<keyword evidence="1" id="KW-0378">Hydrolase</keyword>
<dbReference type="Pfam" id="PF10150">
    <property type="entry name" value="RNase_E_G"/>
    <property type="match status" value="1"/>
</dbReference>
<evidence type="ECO:0000259" key="3">
    <source>
        <dbReference type="Pfam" id="PF10150"/>
    </source>
</evidence>
<dbReference type="EMBL" id="AP019389">
    <property type="protein sequence ID" value="BBI20362.1"/>
    <property type="molecule type" value="Genomic_DNA"/>
</dbReference>
<gene>
    <name evidence="4" type="ORF">EKJ_12090</name>
</gene>
<keyword evidence="5" id="KW-1185">Reference proteome</keyword>